<feature type="region of interest" description="Disordered" evidence="2">
    <location>
        <begin position="114"/>
        <end position="134"/>
    </location>
</feature>
<dbReference type="InterPro" id="IPR000504">
    <property type="entry name" value="RRM_dom"/>
</dbReference>
<dbReference type="CDD" id="cd00590">
    <property type="entry name" value="RRM_SF"/>
    <property type="match status" value="1"/>
</dbReference>
<feature type="domain" description="RRM" evidence="3">
    <location>
        <begin position="16"/>
        <end position="107"/>
    </location>
</feature>
<keyword evidence="5" id="KW-1185">Reference proteome</keyword>
<dbReference type="AlphaFoldDB" id="A0A0C2YZ47"/>
<dbReference type="PANTHER" id="PTHR32343">
    <property type="entry name" value="SERINE/ARGININE-RICH SPLICING FACTOR"/>
    <property type="match status" value="1"/>
</dbReference>
<dbReference type="STRING" id="686832.A0A0C2YZ47"/>
<organism evidence="4 5">
    <name type="scientific">Hebeloma cylindrosporum</name>
    <dbReference type="NCBI Taxonomy" id="76867"/>
    <lineage>
        <taxon>Eukaryota</taxon>
        <taxon>Fungi</taxon>
        <taxon>Dikarya</taxon>
        <taxon>Basidiomycota</taxon>
        <taxon>Agaricomycotina</taxon>
        <taxon>Agaricomycetes</taxon>
        <taxon>Agaricomycetidae</taxon>
        <taxon>Agaricales</taxon>
        <taxon>Agaricineae</taxon>
        <taxon>Hymenogastraceae</taxon>
        <taxon>Hebeloma</taxon>
    </lineage>
</organism>
<dbReference type="OrthoDB" id="4726at2759"/>
<evidence type="ECO:0000256" key="1">
    <source>
        <dbReference type="PROSITE-ProRule" id="PRU00176"/>
    </source>
</evidence>
<reference evidence="5" key="2">
    <citation type="submission" date="2015-01" db="EMBL/GenBank/DDBJ databases">
        <title>Evolutionary Origins and Diversification of the Mycorrhizal Mutualists.</title>
        <authorList>
            <consortium name="DOE Joint Genome Institute"/>
            <consortium name="Mycorrhizal Genomics Consortium"/>
            <person name="Kohler A."/>
            <person name="Kuo A."/>
            <person name="Nagy L.G."/>
            <person name="Floudas D."/>
            <person name="Copeland A."/>
            <person name="Barry K.W."/>
            <person name="Cichocki N."/>
            <person name="Veneault-Fourrey C."/>
            <person name="LaButti K."/>
            <person name="Lindquist E.A."/>
            <person name="Lipzen A."/>
            <person name="Lundell T."/>
            <person name="Morin E."/>
            <person name="Murat C."/>
            <person name="Riley R."/>
            <person name="Ohm R."/>
            <person name="Sun H."/>
            <person name="Tunlid A."/>
            <person name="Henrissat B."/>
            <person name="Grigoriev I.V."/>
            <person name="Hibbett D.S."/>
            <person name="Martin F."/>
        </authorList>
    </citation>
    <scope>NUCLEOTIDE SEQUENCE [LARGE SCALE GENOMIC DNA]</scope>
    <source>
        <strain evidence="5">h7</strain>
    </source>
</reference>
<name>A0A0C2YZ47_HEBCY</name>
<protein>
    <recommendedName>
        <fullName evidence="3">RRM domain-containing protein</fullName>
    </recommendedName>
</protein>
<feature type="compositionally biased region" description="Basic and acidic residues" evidence="2">
    <location>
        <begin position="124"/>
        <end position="134"/>
    </location>
</feature>
<dbReference type="Proteomes" id="UP000053424">
    <property type="component" value="Unassembled WGS sequence"/>
</dbReference>
<proteinExistence type="predicted"/>
<dbReference type="PANTHER" id="PTHR32343:SF22">
    <property type="entry name" value="LD29830P"/>
    <property type="match status" value="1"/>
</dbReference>
<evidence type="ECO:0000313" key="5">
    <source>
        <dbReference type="Proteomes" id="UP000053424"/>
    </source>
</evidence>
<dbReference type="InterPro" id="IPR035979">
    <property type="entry name" value="RBD_domain_sf"/>
</dbReference>
<sequence>MKQKAQARKSPIFEIRAVYVGNLISTITRERLEDVFIQCGSIIDTKIRCSRGKAVTMGVAVPLDALSPRDRQYATVEFRDTKAARKALGLNGIVVDGCSLVVSASPADLPEVQDMTKRSSNLNSREKKPLNCRV</sequence>
<evidence type="ECO:0000259" key="3">
    <source>
        <dbReference type="PROSITE" id="PS50102"/>
    </source>
</evidence>
<dbReference type="InterPro" id="IPR012677">
    <property type="entry name" value="Nucleotide-bd_a/b_plait_sf"/>
</dbReference>
<accession>A0A0C2YZ47</accession>
<evidence type="ECO:0000313" key="4">
    <source>
        <dbReference type="EMBL" id="KIM46247.1"/>
    </source>
</evidence>
<dbReference type="SMART" id="SM00360">
    <property type="entry name" value="RRM"/>
    <property type="match status" value="1"/>
</dbReference>
<keyword evidence="1" id="KW-0694">RNA-binding</keyword>
<dbReference type="Gene3D" id="3.30.70.330">
    <property type="match status" value="1"/>
</dbReference>
<reference evidence="4 5" key="1">
    <citation type="submission" date="2014-04" db="EMBL/GenBank/DDBJ databases">
        <authorList>
            <consortium name="DOE Joint Genome Institute"/>
            <person name="Kuo A."/>
            <person name="Gay G."/>
            <person name="Dore J."/>
            <person name="Kohler A."/>
            <person name="Nagy L.G."/>
            <person name="Floudas D."/>
            <person name="Copeland A."/>
            <person name="Barry K.W."/>
            <person name="Cichocki N."/>
            <person name="Veneault-Fourrey C."/>
            <person name="LaButti K."/>
            <person name="Lindquist E.A."/>
            <person name="Lipzen A."/>
            <person name="Lundell T."/>
            <person name="Morin E."/>
            <person name="Murat C."/>
            <person name="Sun H."/>
            <person name="Tunlid A."/>
            <person name="Henrissat B."/>
            <person name="Grigoriev I.V."/>
            <person name="Hibbett D.S."/>
            <person name="Martin F."/>
            <person name="Nordberg H.P."/>
            <person name="Cantor M.N."/>
            <person name="Hua S.X."/>
        </authorList>
    </citation>
    <scope>NUCLEOTIDE SEQUENCE [LARGE SCALE GENOMIC DNA]</scope>
    <source>
        <strain evidence="5">h7</strain>
    </source>
</reference>
<gene>
    <name evidence="4" type="ORF">M413DRAFT_441327</name>
</gene>
<dbReference type="EMBL" id="KN831771">
    <property type="protein sequence ID" value="KIM46247.1"/>
    <property type="molecule type" value="Genomic_DNA"/>
</dbReference>
<dbReference type="GO" id="GO:0003723">
    <property type="term" value="F:RNA binding"/>
    <property type="evidence" value="ECO:0007669"/>
    <property type="project" value="UniProtKB-UniRule"/>
</dbReference>
<evidence type="ECO:0000256" key="2">
    <source>
        <dbReference type="SAM" id="MobiDB-lite"/>
    </source>
</evidence>
<dbReference type="Pfam" id="PF00076">
    <property type="entry name" value="RRM_1"/>
    <property type="match status" value="1"/>
</dbReference>
<dbReference type="SUPFAM" id="SSF54928">
    <property type="entry name" value="RNA-binding domain, RBD"/>
    <property type="match status" value="1"/>
</dbReference>
<dbReference type="PROSITE" id="PS50102">
    <property type="entry name" value="RRM"/>
    <property type="match status" value="1"/>
</dbReference>
<dbReference type="HOGENOM" id="CLU_1896477_0_0_1"/>